<dbReference type="EMBL" id="KZ679706">
    <property type="protein sequence ID" value="PTB47855.1"/>
    <property type="molecule type" value="Genomic_DNA"/>
</dbReference>
<sequence length="427" mass="48276">MPPESPEPLQQAVSSLKRKKKPVRRDMEKRRQQNVQAQKKYRECLSSVPMGQCCESMGEKQRQRLETLKAIAASARQNYVNERPFSQTSPSEVAMQSDNSSSIDHGISTSVIVPNECQSTILQTNDKPSLFGIGNIHSISSPPASTPGEWQLQTSPSNTTHSHPPSPTWDSCTHVSSSFLIRDKTRQTFSPYWTTTIECGCLIPHVQLRSRDPFSHSDTHIISFGADGMATDSCTSSSIHIERVCIAAALYTLVKYMGIGEETFCADDSLSPFYRPSLEFADDATRNRTIGMIQQMYKTLKPDLRPSAEQILVKHHPYIDILPFPTLRRNLIMHQKEIDEDEFLNDTLTGLICWGGVGKVRNDTDNVTGHAAAETAWDARSWEAKVWFLRKYWCLLGREDGELVRQSEWWRSVRGEELKLDLVELKS</sequence>
<feature type="compositionally biased region" description="Low complexity" evidence="1">
    <location>
        <begin position="154"/>
        <end position="163"/>
    </location>
</feature>
<dbReference type="RefSeq" id="XP_024767532.1">
    <property type="nucleotide sequence ID" value="XM_024911318.1"/>
</dbReference>
<feature type="region of interest" description="Disordered" evidence="1">
    <location>
        <begin position="1"/>
        <end position="39"/>
    </location>
</feature>
<dbReference type="InterPro" id="IPR021833">
    <property type="entry name" value="DUF3425"/>
</dbReference>
<dbReference type="GeneID" id="36619877"/>
<dbReference type="PANTHER" id="PTHR38116">
    <property type="entry name" value="CHROMOSOME 7, WHOLE GENOME SHOTGUN SEQUENCE"/>
    <property type="match status" value="1"/>
</dbReference>
<feature type="region of interest" description="Disordered" evidence="1">
    <location>
        <begin position="142"/>
        <end position="169"/>
    </location>
</feature>
<reference evidence="2 3" key="1">
    <citation type="submission" date="2016-07" db="EMBL/GenBank/DDBJ databases">
        <title>Multiple horizontal gene transfer events from other fungi enriched the ability of initially mycotrophic Trichoderma (Ascomycota) to feed on dead plant biomass.</title>
        <authorList>
            <consortium name="DOE Joint Genome Institute"/>
            <person name="Aerts A."/>
            <person name="Atanasova L."/>
            <person name="Chenthamara K."/>
            <person name="Zhang J."/>
            <person name="Grujic M."/>
            <person name="Henrissat B."/>
            <person name="Kuo A."/>
            <person name="Salamov A."/>
            <person name="Lipzen A."/>
            <person name="Labutti K."/>
            <person name="Barry K."/>
            <person name="Miao Y."/>
            <person name="Rahimi M.J."/>
            <person name="Shen Q."/>
            <person name="Grigoriev I.V."/>
            <person name="Kubicek C.P."/>
            <person name="Druzhinina I.S."/>
        </authorList>
    </citation>
    <scope>NUCLEOTIDE SEQUENCE [LARGE SCALE GENOMIC DNA]</scope>
    <source>
        <strain evidence="2 3">CBS 226.95</strain>
    </source>
</reference>
<proteinExistence type="predicted"/>
<dbReference type="Proteomes" id="UP000241690">
    <property type="component" value="Unassembled WGS sequence"/>
</dbReference>
<evidence type="ECO:0000256" key="1">
    <source>
        <dbReference type="SAM" id="MobiDB-lite"/>
    </source>
</evidence>
<dbReference type="AlphaFoldDB" id="A0A2T3ZSS3"/>
<accession>A0A2T3ZSS3</accession>
<gene>
    <name evidence="2" type="ORF">M431DRAFT_101334</name>
</gene>
<organism evidence="2 3">
    <name type="scientific">Trichoderma harzianum CBS 226.95</name>
    <dbReference type="NCBI Taxonomy" id="983964"/>
    <lineage>
        <taxon>Eukaryota</taxon>
        <taxon>Fungi</taxon>
        <taxon>Dikarya</taxon>
        <taxon>Ascomycota</taxon>
        <taxon>Pezizomycotina</taxon>
        <taxon>Sordariomycetes</taxon>
        <taxon>Hypocreomycetidae</taxon>
        <taxon>Hypocreales</taxon>
        <taxon>Hypocreaceae</taxon>
        <taxon>Trichoderma</taxon>
    </lineage>
</organism>
<evidence type="ECO:0008006" key="4">
    <source>
        <dbReference type="Google" id="ProtNLM"/>
    </source>
</evidence>
<dbReference type="Pfam" id="PF11905">
    <property type="entry name" value="DUF3425"/>
    <property type="match status" value="1"/>
</dbReference>
<keyword evidence="3" id="KW-1185">Reference proteome</keyword>
<protein>
    <recommendedName>
        <fullName evidence="4">BZIP domain-containing protein</fullName>
    </recommendedName>
</protein>
<evidence type="ECO:0000313" key="2">
    <source>
        <dbReference type="EMBL" id="PTB47855.1"/>
    </source>
</evidence>
<evidence type="ECO:0000313" key="3">
    <source>
        <dbReference type="Proteomes" id="UP000241690"/>
    </source>
</evidence>
<name>A0A2T3ZSS3_TRIHA</name>
<dbReference type="PANTHER" id="PTHR38116:SF5">
    <property type="entry name" value="BZIP DOMAIN-CONTAINING PROTEIN"/>
    <property type="match status" value="1"/>
</dbReference>